<evidence type="ECO:0000259" key="1">
    <source>
        <dbReference type="Pfam" id="PF10592"/>
    </source>
</evidence>
<proteinExistence type="predicted"/>
<keyword evidence="3" id="KW-1185">Reference proteome</keyword>
<dbReference type="RefSeq" id="WP_146980327.1">
    <property type="nucleotide sequence ID" value="NZ_VOSM01000002.1"/>
</dbReference>
<evidence type="ECO:0000313" key="2">
    <source>
        <dbReference type="EMBL" id="TXD38386.1"/>
    </source>
</evidence>
<dbReference type="EMBL" id="VOSM01000002">
    <property type="protein sequence ID" value="TXD38386.1"/>
    <property type="molecule type" value="Genomic_DNA"/>
</dbReference>
<reference evidence="2 3" key="1">
    <citation type="submission" date="2019-08" db="EMBL/GenBank/DDBJ databases">
        <title>Bradymonadales sp. TMQ4.</title>
        <authorList>
            <person name="Liang Q."/>
        </authorList>
    </citation>
    <scope>NUCLEOTIDE SEQUENCE [LARGE SCALE GENOMIC DNA]</scope>
    <source>
        <strain evidence="2 3">TMQ4</strain>
    </source>
</reference>
<sequence>MDINASIIDQRVTGLAETLAERATAELGVSRDETRLKSLAFVYLCVKSLLDLEDDDAFDALTEGGGDFGIDAFHVSEVVDGEFTVTLFQAKYKKRLDGQSNFPATAIKTAIEALRHMLDPGAKLAHINDRLRARVEDTRSLIREGYIPFVRVIACNNGLSWNAEGQEAIDAFGLQDRVSFEHCNHDTLVGLQLNSRPVDEKLNLAGKSIVEDLNYSRVLVGRMQVEAIADLIARHGERLLERNIRRYLGLHRNRVNEDIQHTLESEDRSNFYFYNNGITMTCDDFTFNAFQKEDLTVNVKNLQIINGGQTAMTIARTLSQRTIHNEAPASVMVRLYKLPSENDDLVRRITYATNSQNPVDLRDLRANEAMQQRLELDIDQLGYTYRRKRSDASARHTDISSGTAAEAVLAVWRRRPHQARYFSREHFGKLYDVIFTDDLTGAQVIVAVLLYRIAENRRKRPHESDPAFVRYASCFAAMQMGQSLLRDLGNPPTITHQNFTSAVEHIERQGDTYFENAIEDIERALTLLYGKRDISLQQLAATFRRADLIEHLTATS</sequence>
<dbReference type="OrthoDB" id="9806213at2"/>
<evidence type="ECO:0000313" key="3">
    <source>
        <dbReference type="Proteomes" id="UP000321412"/>
    </source>
</evidence>
<gene>
    <name evidence="2" type="ORF">FRC98_05720</name>
</gene>
<organism evidence="2 3">
    <name type="scientific">Lujinxingia vulgaris</name>
    <dbReference type="NCBI Taxonomy" id="2600176"/>
    <lineage>
        <taxon>Bacteria</taxon>
        <taxon>Deltaproteobacteria</taxon>
        <taxon>Bradymonadales</taxon>
        <taxon>Lujinxingiaceae</taxon>
        <taxon>Lujinxingia</taxon>
    </lineage>
</organism>
<name>A0A5C6XAN8_9DELT</name>
<dbReference type="InterPro" id="IPR018891">
    <property type="entry name" value="AIPR_C"/>
</dbReference>
<dbReference type="Pfam" id="PF10592">
    <property type="entry name" value="AIPR"/>
    <property type="match status" value="1"/>
</dbReference>
<comment type="caution">
    <text evidence="2">The sequence shown here is derived from an EMBL/GenBank/DDBJ whole genome shotgun (WGS) entry which is preliminary data.</text>
</comment>
<feature type="domain" description="Abortive phage infection protein C-terminal" evidence="1">
    <location>
        <begin position="240"/>
        <end position="500"/>
    </location>
</feature>
<dbReference type="AlphaFoldDB" id="A0A5C6XAN8"/>
<accession>A0A5C6XAN8</accession>
<protein>
    <submittedName>
        <fullName evidence="2">AIPR family protein</fullName>
    </submittedName>
</protein>
<dbReference type="Proteomes" id="UP000321412">
    <property type="component" value="Unassembled WGS sequence"/>
</dbReference>